<name>A0A7W4LT05_BACVE</name>
<sequence>MGILCLIGLCLAIIGGSYLAMRPLNEKHDIKPFQHFDDFFI</sequence>
<organism evidence="1 2">
    <name type="scientific">Bacillus velezensis</name>
    <dbReference type="NCBI Taxonomy" id="492670"/>
    <lineage>
        <taxon>Bacteria</taxon>
        <taxon>Bacillati</taxon>
        <taxon>Bacillota</taxon>
        <taxon>Bacilli</taxon>
        <taxon>Bacillales</taxon>
        <taxon>Bacillaceae</taxon>
        <taxon>Bacillus</taxon>
        <taxon>Bacillus amyloliquefaciens group</taxon>
    </lineage>
</organism>
<dbReference type="Proteomes" id="UP000587477">
    <property type="component" value="Chromosome"/>
</dbReference>
<dbReference type="EMBL" id="CP063687">
    <property type="protein sequence ID" value="QOY25296.1"/>
    <property type="molecule type" value="Genomic_DNA"/>
</dbReference>
<dbReference type="AlphaFoldDB" id="A0A7W4LT05"/>
<proteinExistence type="predicted"/>
<accession>A0A7W4LT05</accession>
<gene>
    <name evidence="1" type="ORF">BACVE_000224</name>
</gene>
<dbReference type="RefSeq" id="WP_017417666.1">
    <property type="nucleotide sequence ID" value="NZ_CP017775.1"/>
</dbReference>
<evidence type="ECO:0000313" key="2">
    <source>
        <dbReference type="Proteomes" id="UP000587477"/>
    </source>
</evidence>
<reference evidence="2" key="1">
    <citation type="submission" date="2020-10" db="EMBL/GenBank/DDBJ databases">
        <title>Complete genome sequence of Bacillus velezensis NST6.</title>
        <authorList>
            <person name="Choi J."/>
        </authorList>
    </citation>
    <scope>NUCLEOTIDE SEQUENCE [LARGE SCALE GENOMIC DNA]</scope>
    <source>
        <strain evidence="2">NST6</strain>
    </source>
</reference>
<protein>
    <submittedName>
        <fullName evidence="1">Uncharacterized protein</fullName>
    </submittedName>
</protein>
<evidence type="ECO:0000313" key="1">
    <source>
        <dbReference type="EMBL" id="QOY25296.1"/>
    </source>
</evidence>